<protein>
    <submittedName>
        <fullName evidence="8">Electron transfer flavoprotein subunit alpha/FixB family protein</fullName>
    </submittedName>
</protein>
<dbReference type="Pfam" id="PF00766">
    <property type="entry name" value="ETF_alpha"/>
    <property type="match status" value="1"/>
</dbReference>
<proteinExistence type="inferred from homology"/>
<evidence type="ECO:0000256" key="5">
    <source>
        <dbReference type="ARBA" id="ARBA00022982"/>
    </source>
</evidence>
<keyword evidence="5" id="KW-0249">Electron transport</keyword>
<dbReference type="SUPFAM" id="SSF52402">
    <property type="entry name" value="Adenine nucleotide alpha hydrolases-like"/>
    <property type="match status" value="1"/>
</dbReference>
<dbReference type="InterPro" id="IPR014730">
    <property type="entry name" value="ETF_a/b_N"/>
</dbReference>
<keyword evidence="2" id="KW-0813">Transport</keyword>
<dbReference type="Gene3D" id="3.40.50.620">
    <property type="entry name" value="HUPs"/>
    <property type="match status" value="1"/>
</dbReference>
<gene>
    <name evidence="8" type="ORF">E6K81_00175</name>
</gene>
<sequence>MAILVFIEQKGGLVRTVAREALGEAVRLAATLGGPVVGVCAAAADPGLAALGEAGASELLLATHASFGHYEPAGYARAVVAAVEKVKPAVVLFSASAMGRDLAPRVAARLGVGLAADCTGLAVEGGRLIASRPVYAGKAVQRVAFTGAPALVSLRPKVFAPAPAQNGGAPAVTPLAIEHDPAAARARVLEVRTGSAGKVDLTEAEIIVSGGRGLKGPENFAMIEALAAALGATVGASRAVVDAGWRPHGDQVGQTGKTVSPKLYVAVAISGAIQHLAGMSSSRCIVAINKDPDAPIFKVADFGVVGDAFEVVPALTEAVKALNARG</sequence>
<dbReference type="PANTHER" id="PTHR43153">
    <property type="entry name" value="ELECTRON TRANSFER FLAVOPROTEIN ALPHA"/>
    <property type="match status" value="1"/>
</dbReference>
<feature type="binding site" evidence="6">
    <location>
        <begin position="237"/>
        <end position="238"/>
    </location>
    <ligand>
        <name>FAD</name>
        <dbReference type="ChEBI" id="CHEBI:57692"/>
    </ligand>
</feature>
<comment type="caution">
    <text evidence="8">The sequence shown here is derived from an EMBL/GenBank/DDBJ whole genome shotgun (WGS) entry which is preliminary data.</text>
</comment>
<dbReference type="AlphaFoldDB" id="A0A538UEL7"/>
<evidence type="ECO:0000256" key="6">
    <source>
        <dbReference type="PIRSR" id="PIRSR000089-1"/>
    </source>
</evidence>
<dbReference type="GO" id="GO:0009055">
    <property type="term" value="F:electron transfer activity"/>
    <property type="evidence" value="ECO:0007669"/>
    <property type="project" value="InterPro"/>
</dbReference>
<evidence type="ECO:0000259" key="7">
    <source>
        <dbReference type="SMART" id="SM00893"/>
    </source>
</evidence>
<organism evidence="8 9">
    <name type="scientific">Eiseniibacteriota bacterium</name>
    <dbReference type="NCBI Taxonomy" id="2212470"/>
    <lineage>
        <taxon>Bacteria</taxon>
        <taxon>Candidatus Eiseniibacteriota</taxon>
    </lineage>
</organism>
<dbReference type="Proteomes" id="UP000319771">
    <property type="component" value="Unassembled WGS sequence"/>
</dbReference>
<dbReference type="InterPro" id="IPR001308">
    <property type="entry name" value="ETF_a/FixB"/>
</dbReference>
<dbReference type="Pfam" id="PF01012">
    <property type="entry name" value="ETF"/>
    <property type="match status" value="1"/>
</dbReference>
<dbReference type="InterPro" id="IPR029035">
    <property type="entry name" value="DHS-like_NAD/FAD-binding_dom"/>
</dbReference>
<name>A0A538UEL7_UNCEI</name>
<feature type="binding site" evidence="6">
    <location>
        <position position="212"/>
    </location>
    <ligand>
        <name>FAD</name>
        <dbReference type="ChEBI" id="CHEBI:57692"/>
    </ligand>
</feature>
<dbReference type="InterPro" id="IPR033947">
    <property type="entry name" value="ETF_alpha_N"/>
</dbReference>
<feature type="domain" description="Electron transfer flavoprotein alpha/beta-subunit N-terminal" evidence="7">
    <location>
        <begin position="3"/>
        <end position="190"/>
    </location>
</feature>
<dbReference type="PANTHER" id="PTHR43153:SF1">
    <property type="entry name" value="ELECTRON TRANSFER FLAVOPROTEIN SUBUNIT ALPHA, MITOCHONDRIAL"/>
    <property type="match status" value="1"/>
</dbReference>
<evidence type="ECO:0000313" key="9">
    <source>
        <dbReference type="Proteomes" id="UP000319771"/>
    </source>
</evidence>
<evidence type="ECO:0000313" key="8">
    <source>
        <dbReference type="EMBL" id="TMQ74320.1"/>
    </source>
</evidence>
<dbReference type="GO" id="GO:0050660">
    <property type="term" value="F:flavin adenine dinucleotide binding"/>
    <property type="evidence" value="ECO:0007669"/>
    <property type="project" value="InterPro"/>
</dbReference>
<dbReference type="SUPFAM" id="SSF52467">
    <property type="entry name" value="DHS-like NAD/FAD-binding domain"/>
    <property type="match status" value="1"/>
</dbReference>
<keyword evidence="4 6" id="KW-0274">FAD</keyword>
<dbReference type="CDD" id="cd01715">
    <property type="entry name" value="ETF_alpha"/>
    <property type="match status" value="1"/>
</dbReference>
<dbReference type="Gene3D" id="3.40.50.1220">
    <property type="entry name" value="TPP-binding domain"/>
    <property type="match status" value="1"/>
</dbReference>
<feature type="binding site" evidence="6">
    <location>
        <position position="289"/>
    </location>
    <ligand>
        <name>FAD</name>
        <dbReference type="ChEBI" id="CHEBI:57692"/>
    </ligand>
</feature>
<dbReference type="GO" id="GO:0033539">
    <property type="term" value="P:fatty acid beta-oxidation using acyl-CoA dehydrogenase"/>
    <property type="evidence" value="ECO:0007669"/>
    <property type="project" value="TreeGrafter"/>
</dbReference>
<feature type="binding site" evidence="6">
    <location>
        <begin position="251"/>
        <end position="255"/>
    </location>
    <ligand>
        <name>FAD</name>
        <dbReference type="ChEBI" id="CHEBI:57692"/>
    </ligand>
</feature>
<accession>A0A538UEL7</accession>
<dbReference type="InterPro" id="IPR014731">
    <property type="entry name" value="ETF_asu_C"/>
</dbReference>
<evidence type="ECO:0000256" key="4">
    <source>
        <dbReference type="ARBA" id="ARBA00022827"/>
    </source>
</evidence>
<comment type="cofactor">
    <cofactor evidence="6">
        <name>FAD</name>
        <dbReference type="ChEBI" id="CHEBI:57692"/>
    </cofactor>
    <text evidence="6">Binds 1 FAD per dimer.</text>
</comment>
<dbReference type="PIRSF" id="PIRSF000089">
    <property type="entry name" value="Electra_flavoP_a"/>
    <property type="match status" value="1"/>
</dbReference>
<evidence type="ECO:0000256" key="2">
    <source>
        <dbReference type="ARBA" id="ARBA00022448"/>
    </source>
</evidence>
<comment type="similarity">
    <text evidence="1">Belongs to the ETF alpha-subunit/FixB family.</text>
</comment>
<dbReference type="InterPro" id="IPR018206">
    <property type="entry name" value="ETF_asu_C_CS"/>
</dbReference>
<reference evidence="8 9" key="1">
    <citation type="journal article" date="2019" name="Nat. Microbiol.">
        <title>Mediterranean grassland soil C-N compound turnover is dependent on rainfall and depth, and is mediated by genomically divergent microorganisms.</title>
        <authorList>
            <person name="Diamond S."/>
            <person name="Andeer P.F."/>
            <person name="Li Z."/>
            <person name="Crits-Christoph A."/>
            <person name="Burstein D."/>
            <person name="Anantharaman K."/>
            <person name="Lane K.R."/>
            <person name="Thomas B.C."/>
            <person name="Pan C."/>
            <person name="Northen T.R."/>
            <person name="Banfield J.F."/>
        </authorList>
    </citation>
    <scope>NUCLEOTIDE SEQUENCE [LARGE SCALE GENOMIC DNA]</scope>
    <source>
        <strain evidence="8">WS_11</strain>
    </source>
</reference>
<dbReference type="InterPro" id="IPR014729">
    <property type="entry name" value="Rossmann-like_a/b/a_fold"/>
</dbReference>
<keyword evidence="3" id="KW-0285">Flavoprotein</keyword>
<evidence type="ECO:0000256" key="1">
    <source>
        <dbReference type="ARBA" id="ARBA00005817"/>
    </source>
</evidence>
<dbReference type="EMBL" id="VBPB01000002">
    <property type="protein sequence ID" value="TMQ74320.1"/>
    <property type="molecule type" value="Genomic_DNA"/>
</dbReference>
<dbReference type="PROSITE" id="PS00696">
    <property type="entry name" value="ETF_ALPHA"/>
    <property type="match status" value="1"/>
</dbReference>
<dbReference type="FunFam" id="3.40.50.1220:FF:000001">
    <property type="entry name" value="Electron transfer flavoprotein, alpha subunit"/>
    <property type="match status" value="1"/>
</dbReference>
<evidence type="ECO:0000256" key="3">
    <source>
        <dbReference type="ARBA" id="ARBA00022630"/>
    </source>
</evidence>
<dbReference type="SMART" id="SM00893">
    <property type="entry name" value="ETF"/>
    <property type="match status" value="1"/>
</dbReference>